<gene>
    <name evidence="1" type="ORF">PAUS00366_LOCUS11206</name>
</gene>
<protein>
    <submittedName>
        <fullName evidence="1">Uncharacterized protein</fullName>
    </submittedName>
</protein>
<dbReference type="AlphaFoldDB" id="A0A7S4EJX8"/>
<evidence type="ECO:0000313" key="1">
    <source>
        <dbReference type="EMBL" id="CAE0718452.1"/>
    </source>
</evidence>
<reference evidence="1" key="1">
    <citation type="submission" date="2021-01" db="EMBL/GenBank/DDBJ databases">
        <authorList>
            <person name="Corre E."/>
            <person name="Pelletier E."/>
            <person name="Niang G."/>
            <person name="Scheremetjew M."/>
            <person name="Finn R."/>
            <person name="Kale V."/>
            <person name="Holt S."/>
            <person name="Cochrane G."/>
            <person name="Meng A."/>
            <person name="Brown T."/>
            <person name="Cohen L."/>
        </authorList>
    </citation>
    <scope>NUCLEOTIDE SEQUENCE</scope>
    <source>
        <strain evidence="1">10249 10 AB</strain>
    </source>
</reference>
<dbReference type="EMBL" id="HBIX01015412">
    <property type="protein sequence ID" value="CAE0718452.1"/>
    <property type="molecule type" value="Transcribed_RNA"/>
</dbReference>
<name>A0A7S4EJX8_9STRA</name>
<organism evidence="1">
    <name type="scientific">Pseudo-nitzschia australis</name>
    <dbReference type="NCBI Taxonomy" id="44445"/>
    <lineage>
        <taxon>Eukaryota</taxon>
        <taxon>Sar</taxon>
        <taxon>Stramenopiles</taxon>
        <taxon>Ochrophyta</taxon>
        <taxon>Bacillariophyta</taxon>
        <taxon>Bacillariophyceae</taxon>
        <taxon>Bacillariophycidae</taxon>
        <taxon>Bacillariales</taxon>
        <taxon>Bacillariaceae</taxon>
        <taxon>Pseudo-nitzschia</taxon>
    </lineage>
</organism>
<proteinExistence type="predicted"/>
<sequence>MICAVVVRCCVAVEDLLLWRRLLALEQYSFPCTAPHCTTLLCSTPTNRCPSSVGANPVERHTISPPARASSTAAGGWPCGFLTFFDPIFSGQTPERCRPILSVLRSTGARETSETMVCTATIPIRCTPPAGCETPVIVV</sequence>
<accession>A0A7S4EJX8</accession>